<gene>
    <name evidence="2" type="ORF">C2845_PM12G18850</name>
</gene>
<feature type="region of interest" description="Disordered" evidence="1">
    <location>
        <begin position="342"/>
        <end position="367"/>
    </location>
</feature>
<dbReference type="GO" id="GO:0005634">
    <property type="term" value="C:nucleus"/>
    <property type="evidence" value="ECO:0007669"/>
    <property type="project" value="InterPro"/>
</dbReference>
<dbReference type="GO" id="GO:0051783">
    <property type="term" value="P:regulation of nuclear division"/>
    <property type="evidence" value="ECO:0007669"/>
    <property type="project" value="InterPro"/>
</dbReference>
<dbReference type="PANTHER" id="PTHR35119">
    <property type="entry name" value="PROTEIN POLYCHOME"/>
    <property type="match status" value="1"/>
</dbReference>
<feature type="region of interest" description="Disordered" evidence="1">
    <location>
        <begin position="501"/>
        <end position="524"/>
    </location>
</feature>
<evidence type="ECO:0000313" key="3">
    <source>
        <dbReference type="Proteomes" id="UP000275267"/>
    </source>
</evidence>
<comment type="caution">
    <text evidence="2">The sequence shown here is derived from an EMBL/GenBank/DDBJ whole genome shotgun (WGS) entry which is preliminary data.</text>
</comment>
<sequence length="524" mass="57539">MSAWEASGDVTSAASLHPIQHTATASPVPGLPWNVWFPCALVDRRWEEASECNLVMDGHVVDGVNWPPVCGRVRFGVRDSERRGNLPEFRPNNYCMDTGEISRIDPGAERQDSHHEQDKSRIAKYKMPEVRTATRPALADISGGGFFIRRVAPPGAVLVKGAVKPLARQARTPSSNKENVPPVGALRTAPKRRSPLPDWYPRTPLRDITSIVKALERRSRLQDAAARQLIQWTEDSSVDPITPATPSKPNDPALSDLMEKKLSSSIEQIEKMICGRVRGLEADQERRAPVNYKMPQVRTASRPVLAGHSGGGFFIRRVASPGIVVAKCTIKPLVRQARTPLSNKENVPPAGAVKAAPKRRTPLPEWYPRTPLRDITSIIKALEKRNLLQDAAARKQIQWIEDSSQSVDPTTPVQAEQNDPQSTLQAQETQVAAVPDPGSTSVVANLTTSVTEGKPVASSSPSDCSLQMVSSNPNDSALPDLMEKKLSRSIEKIEKMVSQRLKETPQAAQPSKVAVQRRTLMSMR</sequence>
<evidence type="ECO:0000313" key="2">
    <source>
        <dbReference type="EMBL" id="RLM80949.1"/>
    </source>
</evidence>
<feature type="region of interest" description="Disordered" evidence="1">
    <location>
        <begin position="168"/>
        <end position="200"/>
    </location>
</feature>
<protein>
    <submittedName>
        <fullName evidence="2">Protein GIGAS CELL1-like</fullName>
    </submittedName>
</protein>
<reference evidence="3" key="1">
    <citation type="journal article" date="2019" name="Nat. Commun.">
        <title>The genome of broomcorn millet.</title>
        <authorList>
            <person name="Zou C."/>
            <person name="Miki D."/>
            <person name="Li D."/>
            <person name="Tang Q."/>
            <person name="Xiao L."/>
            <person name="Rajput S."/>
            <person name="Deng P."/>
            <person name="Jia W."/>
            <person name="Huang R."/>
            <person name="Zhang M."/>
            <person name="Sun Y."/>
            <person name="Hu J."/>
            <person name="Fu X."/>
            <person name="Schnable P.S."/>
            <person name="Li F."/>
            <person name="Zhang H."/>
            <person name="Feng B."/>
            <person name="Zhu X."/>
            <person name="Liu R."/>
            <person name="Schnable J.C."/>
            <person name="Zhu J.-K."/>
            <person name="Zhang H."/>
        </authorList>
    </citation>
    <scope>NUCLEOTIDE SEQUENCE [LARGE SCALE GENOMIC DNA]</scope>
</reference>
<feature type="region of interest" description="Disordered" evidence="1">
    <location>
        <begin position="402"/>
        <end position="424"/>
    </location>
</feature>
<evidence type="ECO:0000256" key="1">
    <source>
        <dbReference type="SAM" id="MobiDB-lite"/>
    </source>
</evidence>
<dbReference type="Proteomes" id="UP000275267">
    <property type="component" value="Unassembled WGS sequence"/>
</dbReference>
<accession>A0A3L6QKY9</accession>
<feature type="region of interest" description="Disordered" evidence="1">
    <location>
        <begin position="452"/>
        <end position="479"/>
    </location>
</feature>
<dbReference type="PANTHER" id="PTHR35119:SF1">
    <property type="entry name" value="PROTEIN POLYCHOME"/>
    <property type="match status" value="1"/>
</dbReference>
<dbReference type="STRING" id="4540.A0A3L6QKY9"/>
<dbReference type="OrthoDB" id="1916775at2759"/>
<dbReference type="InterPro" id="IPR034590">
    <property type="entry name" value="POLYCHOME/GIG1"/>
</dbReference>
<name>A0A3L6QKY9_PANMI</name>
<feature type="compositionally biased region" description="Polar residues" evidence="1">
    <location>
        <begin position="452"/>
        <end position="475"/>
    </location>
</feature>
<dbReference type="AlphaFoldDB" id="A0A3L6QKY9"/>
<organism evidence="2 3">
    <name type="scientific">Panicum miliaceum</name>
    <name type="common">Proso millet</name>
    <name type="synonym">Broomcorn millet</name>
    <dbReference type="NCBI Taxonomy" id="4540"/>
    <lineage>
        <taxon>Eukaryota</taxon>
        <taxon>Viridiplantae</taxon>
        <taxon>Streptophyta</taxon>
        <taxon>Embryophyta</taxon>
        <taxon>Tracheophyta</taxon>
        <taxon>Spermatophyta</taxon>
        <taxon>Magnoliopsida</taxon>
        <taxon>Liliopsida</taxon>
        <taxon>Poales</taxon>
        <taxon>Poaceae</taxon>
        <taxon>PACMAD clade</taxon>
        <taxon>Panicoideae</taxon>
        <taxon>Panicodae</taxon>
        <taxon>Paniceae</taxon>
        <taxon>Panicinae</taxon>
        <taxon>Panicum</taxon>
        <taxon>Panicum sect. Panicum</taxon>
    </lineage>
</organism>
<proteinExistence type="predicted"/>
<keyword evidence="3" id="KW-1185">Reference proteome</keyword>
<dbReference type="EMBL" id="PQIB02000012">
    <property type="protein sequence ID" value="RLM80949.1"/>
    <property type="molecule type" value="Genomic_DNA"/>
</dbReference>